<keyword evidence="1" id="KW-0812">Transmembrane</keyword>
<name>A0AB74UEX1_9GAMM</name>
<evidence type="ECO:0000256" key="1">
    <source>
        <dbReference type="SAM" id="Phobius"/>
    </source>
</evidence>
<proteinExistence type="predicted"/>
<keyword evidence="1" id="KW-0472">Membrane</keyword>
<feature type="transmembrane region" description="Helical" evidence="1">
    <location>
        <begin position="15"/>
        <end position="36"/>
    </location>
</feature>
<accession>A0AB74UEX1</accession>
<organism evidence="2">
    <name type="scientific">Salinicola endophyticus</name>
    <dbReference type="NCBI Taxonomy" id="1949083"/>
    <lineage>
        <taxon>Bacteria</taxon>
        <taxon>Pseudomonadati</taxon>
        <taxon>Pseudomonadota</taxon>
        <taxon>Gammaproteobacteria</taxon>
        <taxon>Oceanospirillales</taxon>
        <taxon>Halomonadaceae</taxon>
        <taxon>Salinicola</taxon>
    </lineage>
</organism>
<reference evidence="2" key="1">
    <citation type="submission" date="2024-06" db="EMBL/GenBank/DDBJ databases">
        <title>Complete genome of Salinicola endophyticus HNIBRBA4755.</title>
        <authorList>
            <person name="Shin S.Y."/>
            <person name="Kang H."/>
            <person name="Song J."/>
        </authorList>
    </citation>
    <scope>NUCLEOTIDE SEQUENCE</scope>
    <source>
        <strain evidence="2">HNIBRBA4755</strain>
    </source>
</reference>
<evidence type="ECO:0000313" key="2">
    <source>
        <dbReference type="EMBL" id="XCJ79310.1"/>
    </source>
</evidence>
<dbReference type="EMBL" id="CP159578">
    <property type="protein sequence ID" value="XCJ79310.1"/>
    <property type="molecule type" value="Genomic_DNA"/>
</dbReference>
<dbReference type="AlphaFoldDB" id="A0AB74UEX1"/>
<dbReference type="RefSeq" id="WP_353980249.1">
    <property type="nucleotide sequence ID" value="NZ_CP159578.1"/>
</dbReference>
<sequence>MATQHLGLLQTTYAYGTRVALLSLTALIALIAALATPRGDAGCCPRPA</sequence>
<protein>
    <submittedName>
        <fullName evidence="2">Uncharacterized protein</fullName>
    </submittedName>
</protein>
<keyword evidence="1" id="KW-1133">Transmembrane helix</keyword>
<gene>
    <name evidence="2" type="ORF">ABV408_17990</name>
</gene>